<proteinExistence type="predicted"/>
<gene>
    <name evidence="2" type="ORF">SODALDRAFT_329287</name>
</gene>
<feature type="compositionally biased region" description="Basic and acidic residues" evidence="1">
    <location>
        <begin position="160"/>
        <end position="173"/>
    </location>
</feature>
<dbReference type="AlphaFoldDB" id="A0A3N2PKQ5"/>
<feature type="compositionally biased region" description="Pro residues" evidence="1">
    <location>
        <begin position="1"/>
        <end position="18"/>
    </location>
</feature>
<keyword evidence="3" id="KW-1185">Reference proteome</keyword>
<dbReference type="RefSeq" id="XP_028462917.1">
    <property type="nucleotide sequence ID" value="XM_028610894.1"/>
</dbReference>
<feature type="region of interest" description="Disordered" evidence="1">
    <location>
        <begin position="1"/>
        <end position="41"/>
    </location>
</feature>
<sequence length="274" mass="30221">MTKPPSPPYSTTDAPPPSYFEATASSSSSSSTANPPPLFPTQNPLSSFLRAAHTAHACHLAAHESTLLTLLTHSLDSHTSDLLASLSPPPRQLNLTLVPSAAVAPSWTLLDPDLDAEDPTRGRYFRAIRVQNKNNSKGPSSLGDGDKKSSSSASEEGETETVREKGFDEWGRWDDDDDDAGKKKKKKEEHWWFRDEVLACRLARYLLPPSPPSQPAAAAAAISRRGMRGIRDDYDHVRMTAKAEEVTFRRENEMGIWESLSGWGIVVRIKMRRA</sequence>
<name>A0A3N2PKQ5_SODAK</name>
<protein>
    <submittedName>
        <fullName evidence="2">Uncharacterized protein</fullName>
    </submittedName>
</protein>
<feature type="compositionally biased region" description="Low complexity" evidence="1">
    <location>
        <begin position="22"/>
        <end position="33"/>
    </location>
</feature>
<dbReference type="EMBL" id="ML119062">
    <property type="protein sequence ID" value="ROT35111.1"/>
    <property type="molecule type" value="Genomic_DNA"/>
</dbReference>
<accession>A0A3N2PKQ5</accession>
<evidence type="ECO:0000313" key="2">
    <source>
        <dbReference type="EMBL" id="ROT35111.1"/>
    </source>
</evidence>
<dbReference type="OrthoDB" id="3526284at2759"/>
<dbReference type="Proteomes" id="UP000272025">
    <property type="component" value="Unassembled WGS sequence"/>
</dbReference>
<reference evidence="2 3" key="1">
    <citation type="journal article" date="2018" name="Mol. Ecol.">
        <title>The obligate alkalophilic soda-lake fungus Sodiomyces alkalinus has shifted to a protein diet.</title>
        <authorList>
            <person name="Grum-Grzhimaylo A.A."/>
            <person name="Falkoski D.L."/>
            <person name="van den Heuvel J."/>
            <person name="Valero-Jimenez C.A."/>
            <person name="Min B."/>
            <person name="Choi I.G."/>
            <person name="Lipzen A."/>
            <person name="Daum C.G."/>
            <person name="Aanen D.K."/>
            <person name="Tsang A."/>
            <person name="Henrissat B."/>
            <person name="Bilanenko E.N."/>
            <person name="de Vries R.P."/>
            <person name="van Kan J.A.L."/>
            <person name="Grigoriev I.V."/>
            <person name="Debets A.J.M."/>
        </authorList>
    </citation>
    <scope>NUCLEOTIDE SEQUENCE [LARGE SCALE GENOMIC DNA]</scope>
    <source>
        <strain evidence="2 3">F11</strain>
    </source>
</reference>
<feature type="region of interest" description="Disordered" evidence="1">
    <location>
        <begin position="128"/>
        <end position="186"/>
    </location>
</feature>
<evidence type="ECO:0000313" key="3">
    <source>
        <dbReference type="Proteomes" id="UP000272025"/>
    </source>
</evidence>
<organism evidence="2 3">
    <name type="scientific">Sodiomyces alkalinus (strain CBS 110278 / VKM F-3762 / F11)</name>
    <name type="common">Alkaliphilic filamentous fungus</name>
    <dbReference type="NCBI Taxonomy" id="1314773"/>
    <lineage>
        <taxon>Eukaryota</taxon>
        <taxon>Fungi</taxon>
        <taxon>Dikarya</taxon>
        <taxon>Ascomycota</taxon>
        <taxon>Pezizomycotina</taxon>
        <taxon>Sordariomycetes</taxon>
        <taxon>Hypocreomycetidae</taxon>
        <taxon>Glomerellales</taxon>
        <taxon>Plectosphaerellaceae</taxon>
        <taxon>Sodiomyces</taxon>
    </lineage>
</organism>
<evidence type="ECO:0000256" key="1">
    <source>
        <dbReference type="SAM" id="MobiDB-lite"/>
    </source>
</evidence>
<dbReference type="GeneID" id="39579372"/>